<feature type="non-terminal residue" evidence="1">
    <location>
        <position position="1"/>
    </location>
</feature>
<reference evidence="1 2" key="1">
    <citation type="journal article" date="2019" name="Nat. Ecol. Evol.">
        <title>Megaphylogeny resolves global patterns of mushroom evolution.</title>
        <authorList>
            <person name="Varga T."/>
            <person name="Krizsan K."/>
            <person name="Foldi C."/>
            <person name="Dima B."/>
            <person name="Sanchez-Garcia M."/>
            <person name="Sanchez-Ramirez S."/>
            <person name="Szollosi G.J."/>
            <person name="Szarkandi J.G."/>
            <person name="Papp V."/>
            <person name="Albert L."/>
            <person name="Andreopoulos W."/>
            <person name="Angelini C."/>
            <person name="Antonin V."/>
            <person name="Barry K.W."/>
            <person name="Bougher N.L."/>
            <person name="Buchanan P."/>
            <person name="Buyck B."/>
            <person name="Bense V."/>
            <person name="Catcheside P."/>
            <person name="Chovatia M."/>
            <person name="Cooper J."/>
            <person name="Damon W."/>
            <person name="Desjardin D."/>
            <person name="Finy P."/>
            <person name="Geml J."/>
            <person name="Haridas S."/>
            <person name="Hughes K."/>
            <person name="Justo A."/>
            <person name="Karasinski D."/>
            <person name="Kautmanova I."/>
            <person name="Kiss B."/>
            <person name="Kocsube S."/>
            <person name="Kotiranta H."/>
            <person name="LaButti K.M."/>
            <person name="Lechner B.E."/>
            <person name="Liimatainen K."/>
            <person name="Lipzen A."/>
            <person name="Lukacs Z."/>
            <person name="Mihaltcheva S."/>
            <person name="Morgado L.N."/>
            <person name="Niskanen T."/>
            <person name="Noordeloos M.E."/>
            <person name="Ohm R.A."/>
            <person name="Ortiz-Santana B."/>
            <person name="Ovrebo C."/>
            <person name="Racz N."/>
            <person name="Riley R."/>
            <person name="Savchenko A."/>
            <person name="Shiryaev A."/>
            <person name="Soop K."/>
            <person name="Spirin V."/>
            <person name="Szebenyi C."/>
            <person name="Tomsovsky M."/>
            <person name="Tulloss R.E."/>
            <person name="Uehling J."/>
            <person name="Grigoriev I.V."/>
            <person name="Vagvolgyi C."/>
            <person name="Papp T."/>
            <person name="Martin F.M."/>
            <person name="Miettinen O."/>
            <person name="Hibbett D.S."/>
            <person name="Nagy L.G."/>
        </authorList>
    </citation>
    <scope>NUCLEOTIDE SEQUENCE [LARGE SCALE GENOMIC DNA]</scope>
    <source>
        <strain evidence="1 2">NL-1719</strain>
    </source>
</reference>
<keyword evidence="2" id="KW-1185">Reference proteome</keyword>
<dbReference type="Proteomes" id="UP000308600">
    <property type="component" value="Unassembled WGS sequence"/>
</dbReference>
<evidence type="ECO:0000313" key="1">
    <source>
        <dbReference type="EMBL" id="TFK60599.1"/>
    </source>
</evidence>
<gene>
    <name evidence="1" type="ORF">BDN72DRAFT_750828</name>
</gene>
<name>A0ACD3A5E7_9AGAR</name>
<organism evidence="1 2">
    <name type="scientific">Pluteus cervinus</name>
    <dbReference type="NCBI Taxonomy" id="181527"/>
    <lineage>
        <taxon>Eukaryota</taxon>
        <taxon>Fungi</taxon>
        <taxon>Dikarya</taxon>
        <taxon>Basidiomycota</taxon>
        <taxon>Agaricomycotina</taxon>
        <taxon>Agaricomycetes</taxon>
        <taxon>Agaricomycetidae</taxon>
        <taxon>Agaricales</taxon>
        <taxon>Pluteineae</taxon>
        <taxon>Pluteaceae</taxon>
        <taxon>Pluteus</taxon>
    </lineage>
</organism>
<feature type="non-terminal residue" evidence="1">
    <location>
        <position position="158"/>
    </location>
</feature>
<protein>
    <submittedName>
        <fullName evidence="1">Uncharacterized protein</fullName>
    </submittedName>
</protein>
<proteinExistence type="predicted"/>
<accession>A0ACD3A5E7</accession>
<evidence type="ECO:0000313" key="2">
    <source>
        <dbReference type="Proteomes" id="UP000308600"/>
    </source>
</evidence>
<dbReference type="EMBL" id="ML208754">
    <property type="protein sequence ID" value="TFK60599.1"/>
    <property type="molecule type" value="Genomic_DNA"/>
</dbReference>
<sequence length="158" mass="18741">LVKPPPPEEYDGAANQQAFVKFLTDANIWLNVGRVPEDQKVLMLSRYLKKKAHTFYMQEVAIKPSKWKLKDFFVELFNYCFPVTFRSTQREKMENCRQGGRTVRDFVSELTFFFVTVGQVSKHEKVRRLWDGLRSDIRSRFWAYGNRLSKETSSWDEV</sequence>